<evidence type="ECO:0008006" key="3">
    <source>
        <dbReference type="Google" id="ProtNLM"/>
    </source>
</evidence>
<gene>
    <name evidence="1" type="ORF">CWR43_14320</name>
</gene>
<dbReference type="AlphaFoldDB" id="A0A2N0DAV4"/>
<reference evidence="1 2" key="1">
    <citation type="submission" date="2017-11" db="EMBL/GenBank/DDBJ databases">
        <authorList>
            <person name="Han C.G."/>
        </authorList>
    </citation>
    <scope>NUCLEOTIDE SEQUENCE [LARGE SCALE GENOMIC DNA]</scope>
    <source>
        <strain evidence="1 2">HCNT1</strain>
    </source>
</reference>
<name>A0A2N0DAV4_RHISU</name>
<organism evidence="1 2">
    <name type="scientific">Rhizobium sullae</name>
    <name type="common">Rhizobium hedysari</name>
    <dbReference type="NCBI Taxonomy" id="50338"/>
    <lineage>
        <taxon>Bacteria</taxon>
        <taxon>Pseudomonadati</taxon>
        <taxon>Pseudomonadota</taxon>
        <taxon>Alphaproteobacteria</taxon>
        <taxon>Hyphomicrobiales</taxon>
        <taxon>Rhizobiaceae</taxon>
        <taxon>Rhizobium/Agrobacterium group</taxon>
        <taxon>Rhizobium</taxon>
    </lineage>
</organism>
<accession>A0A2N0DAV4</accession>
<reference evidence="1 2" key="2">
    <citation type="submission" date="2017-12" db="EMBL/GenBank/DDBJ databases">
        <title>Genome sequence of Rhizobium sullae HCNT1 isolated from Sulla coronaria nodules and featuring peculiar denitrification phenotypes.</title>
        <authorList>
            <person name="De Diego-Diaz B."/>
            <person name="Treu L."/>
            <person name="Campanaro S."/>
            <person name="Da Silva Duarte V."/>
            <person name="Basaglia M."/>
            <person name="Favaro L."/>
            <person name="Casella S."/>
            <person name="Squartini A."/>
        </authorList>
    </citation>
    <scope>NUCLEOTIDE SEQUENCE [LARGE SCALE GENOMIC DNA]</scope>
    <source>
        <strain evidence="1 2">HCNT1</strain>
    </source>
</reference>
<evidence type="ECO:0000313" key="1">
    <source>
        <dbReference type="EMBL" id="PKA43217.1"/>
    </source>
</evidence>
<evidence type="ECO:0000313" key="2">
    <source>
        <dbReference type="Proteomes" id="UP000232164"/>
    </source>
</evidence>
<comment type="caution">
    <text evidence="1">The sequence shown here is derived from an EMBL/GenBank/DDBJ whole genome shotgun (WGS) entry which is preliminary data.</text>
</comment>
<dbReference type="Proteomes" id="UP000232164">
    <property type="component" value="Unassembled WGS sequence"/>
</dbReference>
<sequence length="289" mass="32631">MHAEGALSNYFAKRLGVTAGYFSGAWVSESDADGESDLVLSFDGAQGQVVALIENKIAAPFQPDQAFRYSRRRDRWSEDERISRVVTVLVAPESYMTRAEAAEFDVRITYEELADILRREHDRRSLFLSNSLLAGIERSRRGYSLIPDDAVSSAWQEIWQIAARVAPRLNLAKPMEKPKESTWIYFYDADGFEQVSWRTAVVVYKAERGQVDLQFGGTIPSELERRTAHIRTAPMNVFKAGKSSSLRMLVPVVDFVKPALEQEAAIIEGLATCEELRTFFVEHRVSLLS</sequence>
<protein>
    <recommendedName>
        <fullName evidence="3">PD-(D/E)XK nuclease superfamily protein</fullName>
    </recommendedName>
</protein>
<dbReference type="EMBL" id="PIQN01000008">
    <property type="protein sequence ID" value="PKA43217.1"/>
    <property type="molecule type" value="Genomic_DNA"/>
</dbReference>
<proteinExistence type="predicted"/>